<feature type="transmembrane region" description="Helical" evidence="10">
    <location>
        <begin position="49"/>
        <end position="76"/>
    </location>
</feature>
<dbReference type="GO" id="GO:0015297">
    <property type="term" value="F:antiporter activity"/>
    <property type="evidence" value="ECO:0007669"/>
    <property type="project" value="InterPro"/>
</dbReference>
<feature type="transmembrane region" description="Helical" evidence="10">
    <location>
        <begin position="271"/>
        <end position="291"/>
    </location>
</feature>
<keyword evidence="12" id="KW-1185">Reference proteome</keyword>
<evidence type="ECO:0000256" key="6">
    <source>
        <dbReference type="ARBA" id="ARBA00022692"/>
    </source>
</evidence>
<reference evidence="11" key="1">
    <citation type="submission" date="2020-07" db="EMBL/GenBank/DDBJ databases">
        <title>Koleobacter methoxysyntrophicus gen. nov., sp. nov., a novel anaerobic bacterium isolated from deep subsurface oil field and proposal of Koleobacterales ord. nov. in the phylum Firmicutes.</title>
        <authorList>
            <person name="Sakamoto S."/>
            <person name="Tamaki H."/>
        </authorList>
    </citation>
    <scope>NUCLEOTIDE SEQUENCE</scope>
    <source>
        <strain evidence="11">NRmbB1</strain>
    </source>
</reference>
<comment type="subcellular location">
    <subcellularLocation>
        <location evidence="1">Cell membrane</location>
        <topology evidence="1">Multi-pass membrane protein</topology>
    </subcellularLocation>
</comment>
<dbReference type="RefSeq" id="WP_206708011.1">
    <property type="nucleotide sequence ID" value="NZ_CP059066.1"/>
</dbReference>
<feature type="transmembrane region" description="Helical" evidence="10">
    <location>
        <begin position="362"/>
        <end position="383"/>
    </location>
</feature>
<keyword evidence="4" id="KW-0813">Transport</keyword>
<dbReference type="InterPro" id="IPR002528">
    <property type="entry name" value="MATE_fam"/>
</dbReference>
<feature type="transmembrane region" description="Helical" evidence="10">
    <location>
        <begin position="195"/>
        <end position="216"/>
    </location>
</feature>
<dbReference type="AlphaFoldDB" id="A0A8A0RHP1"/>
<dbReference type="InterPro" id="IPR048279">
    <property type="entry name" value="MdtK-like"/>
</dbReference>
<feature type="transmembrane region" description="Helical" evidence="10">
    <location>
        <begin position="418"/>
        <end position="438"/>
    </location>
</feature>
<name>A0A8A0RHP1_9FIRM</name>
<dbReference type="PANTHER" id="PTHR43823:SF3">
    <property type="entry name" value="MULTIDRUG EXPORT PROTEIN MEPA"/>
    <property type="match status" value="1"/>
</dbReference>
<sequence length="458" mass="49603">MVENAARLGKEKITKLLLSLSLPATVAMMVNGLYNIVDTIFIGKGVGALAIGGLAIAFPIQMLIMGFAQMVGIGAASAVSRNLGAKNYERAKFTVSNAYIMILLLSAVFALFGSVFVNQLLLVFGATEALMPYARDYIRIIFIGSVFFSFAMTSNSLIRAEGNAKVAMTSMIIGAVLNMFLDPIFIFIFKMGIKGAALATIISQFASFVFIITYMYSGTSFLKVGFHHLRPKWDIITEITAVGSSAFARQITGTIFAIVVNNSLKVYGGDIAITIFGIVNRVIMFLLMPLIGIGQGMQPIVGYNYGAQKINRVKEAVKISVLVSTTLAVFGWVIGESIPHIIIRIFTDERDIIENGATVLRIIIAMVPFVGIQFVGAILFQAIGKAAPALILSLLRQFIILTPLILVLPRIFNLGLTGIWLAFPIADILAVIITVILIKREMNEISLTQKPINTGSSK</sequence>
<keyword evidence="8 10" id="KW-0472">Membrane</keyword>
<dbReference type="CDD" id="cd13143">
    <property type="entry name" value="MATE_MepA_like"/>
    <property type="match status" value="1"/>
</dbReference>
<protein>
    <recommendedName>
        <fullName evidence="3">Multidrug export protein MepA</fullName>
    </recommendedName>
</protein>
<evidence type="ECO:0000256" key="7">
    <source>
        <dbReference type="ARBA" id="ARBA00022989"/>
    </source>
</evidence>
<evidence type="ECO:0000313" key="11">
    <source>
        <dbReference type="EMBL" id="QSQ07755.1"/>
    </source>
</evidence>
<evidence type="ECO:0000256" key="8">
    <source>
        <dbReference type="ARBA" id="ARBA00023136"/>
    </source>
</evidence>
<evidence type="ECO:0000256" key="5">
    <source>
        <dbReference type="ARBA" id="ARBA00022475"/>
    </source>
</evidence>
<accession>A0A8A0RHP1</accession>
<feature type="transmembrane region" description="Helical" evidence="10">
    <location>
        <begin position="319"/>
        <end position="342"/>
    </location>
</feature>
<dbReference type="InterPro" id="IPR045070">
    <property type="entry name" value="MATE_MepA-like"/>
</dbReference>
<keyword evidence="9" id="KW-0046">Antibiotic resistance</keyword>
<dbReference type="Pfam" id="PF01554">
    <property type="entry name" value="MatE"/>
    <property type="match status" value="2"/>
</dbReference>
<dbReference type="GO" id="GO:0042910">
    <property type="term" value="F:xenobiotic transmembrane transporter activity"/>
    <property type="evidence" value="ECO:0007669"/>
    <property type="project" value="InterPro"/>
</dbReference>
<evidence type="ECO:0000256" key="3">
    <source>
        <dbReference type="ARBA" id="ARBA00022106"/>
    </source>
</evidence>
<keyword evidence="5" id="KW-1003">Cell membrane</keyword>
<feature type="transmembrane region" description="Helical" evidence="10">
    <location>
        <begin position="97"/>
        <end position="117"/>
    </location>
</feature>
<dbReference type="PANTHER" id="PTHR43823">
    <property type="entry name" value="SPORULATION PROTEIN YKVU"/>
    <property type="match status" value="1"/>
</dbReference>
<feature type="transmembrane region" description="Helical" evidence="10">
    <location>
        <begin position="16"/>
        <end position="37"/>
    </location>
</feature>
<evidence type="ECO:0000256" key="2">
    <source>
        <dbReference type="ARBA" id="ARBA00008417"/>
    </source>
</evidence>
<dbReference type="EMBL" id="CP059066">
    <property type="protein sequence ID" value="QSQ07755.1"/>
    <property type="molecule type" value="Genomic_DNA"/>
</dbReference>
<dbReference type="NCBIfam" id="TIGR00797">
    <property type="entry name" value="matE"/>
    <property type="match status" value="1"/>
</dbReference>
<keyword evidence="6 10" id="KW-0812">Transmembrane</keyword>
<evidence type="ECO:0000256" key="4">
    <source>
        <dbReference type="ARBA" id="ARBA00022448"/>
    </source>
</evidence>
<evidence type="ECO:0000313" key="12">
    <source>
        <dbReference type="Proteomes" id="UP000662904"/>
    </source>
</evidence>
<feature type="transmembrane region" description="Helical" evidence="10">
    <location>
        <begin position="170"/>
        <end position="189"/>
    </location>
</feature>
<feature type="transmembrane region" description="Helical" evidence="10">
    <location>
        <begin position="137"/>
        <end position="158"/>
    </location>
</feature>
<gene>
    <name evidence="11" type="primary">mepA</name>
    <name evidence="11" type="ORF">H0A61_00071</name>
</gene>
<evidence type="ECO:0000256" key="9">
    <source>
        <dbReference type="ARBA" id="ARBA00023251"/>
    </source>
</evidence>
<comment type="similarity">
    <text evidence="2">Belongs to the multi antimicrobial extrusion (MATE) (TC 2.A.66.1) family. MepA subfamily.</text>
</comment>
<dbReference type="KEGG" id="kme:H0A61_00071"/>
<dbReference type="Proteomes" id="UP000662904">
    <property type="component" value="Chromosome"/>
</dbReference>
<feature type="transmembrane region" description="Helical" evidence="10">
    <location>
        <begin position="236"/>
        <end position="259"/>
    </location>
</feature>
<evidence type="ECO:0000256" key="1">
    <source>
        <dbReference type="ARBA" id="ARBA00004651"/>
    </source>
</evidence>
<feature type="transmembrane region" description="Helical" evidence="10">
    <location>
        <begin position="390"/>
        <end position="412"/>
    </location>
</feature>
<evidence type="ECO:0000256" key="10">
    <source>
        <dbReference type="SAM" id="Phobius"/>
    </source>
</evidence>
<dbReference type="GO" id="GO:0046677">
    <property type="term" value="P:response to antibiotic"/>
    <property type="evidence" value="ECO:0007669"/>
    <property type="project" value="UniProtKB-KW"/>
</dbReference>
<dbReference type="PIRSF" id="PIRSF006603">
    <property type="entry name" value="DinF"/>
    <property type="match status" value="1"/>
</dbReference>
<organism evidence="11 12">
    <name type="scientific">Koleobacter methoxysyntrophicus</name>
    <dbReference type="NCBI Taxonomy" id="2751313"/>
    <lineage>
        <taxon>Bacteria</taxon>
        <taxon>Bacillati</taxon>
        <taxon>Bacillota</taxon>
        <taxon>Clostridia</taxon>
        <taxon>Koleobacterales</taxon>
        <taxon>Koleobacteraceae</taxon>
        <taxon>Koleobacter</taxon>
    </lineage>
</organism>
<keyword evidence="7 10" id="KW-1133">Transmembrane helix</keyword>
<dbReference type="GO" id="GO:0005886">
    <property type="term" value="C:plasma membrane"/>
    <property type="evidence" value="ECO:0007669"/>
    <property type="project" value="UniProtKB-SubCell"/>
</dbReference>
<proteinExistence type="inferred from homology"/>
<dbReference type="InterPro" id="IPR051327">
    <property type="entry name" value="MATE_MepA_subfamily"/>
</dbReference>